<dbReference type="Gene3D" id="3.30.230.10">
    <property type="match status" value="1"/>
</dbReference>
<name>A0A0G7ZM77_9MOLU</name>
<evidence type="ECO:0000256" key="5">
    <source>
        <dbReference type="HAMAP-Rule" id="MF_00532"/>
    </source>
</evidence>
<reference evidence="8" key="1">
    <citation type="submission" date="2015-05" db="EMBL/GenBank/DDBJ databases">
        <authorList>
            <person name="Collingro A."/>
        </authorList>
    </citation>
    <scope>NUCLEOTIDE SEQUENCE [LARGE SCALE GENOMIC DNA]</scope>
    <source>
        <strain evidence="8">Ps</strain>
    </source>
</reference>
<sequence>MYQTVGKRKSSVARIIMKKGTGKIIVNKKDIKDYFPQETLIQEIKQGLIVTDTEKDFDIEAKVHGGGFSGQAGALKHGIVKALLLVSDDYRKVLKQAKLITRDSRIKERKKYGLKGARKAPQFSKR</sequence>
<dbReference type="NCBIfam" id="NF001099">
    <property type="entry name" value="PRK00132.1"/>
    <property type="match status" value="1"/>
</dbReference>
<keyword evidence="8" id="KW-1185">Reference proteome</keyword>
<proteinExistence type="inferred from homology"/>
<comment type="similarity">
    <text evidence="1 5 6">Belongs to the universal ribosomal protein uS9 family.</text>
</comment>
<evidence type="ECO:0000256" key="1">
    <source>
        <dbReference type="ARBA" id="ARBA00005251"/>
    </source>
</evidence>
<dbReference type="PANTHER" id="PTHR21569:SF1">
    <property type="entry name" value="SMALL RIBOSOMAL SUBUNIT PROTEIN US9M"/>
    <property type="match status" value="1"/>
</dbReference>
<evidence type="ECO:0000256" key="6">
    <source>
        <dbReference type="RuleBase" id="RU003815"/>
    </source>
</evidence>
<evidence type="ECO:0000313" key="7">
    <source>
        <dbReference type="EMBL" id="CRX37292.1"/>
    </source>
</evidence>
<dbReference type="Proteomes" id="UP000242141">
    <property type="component" value="Unassembled WGS sequence"/>
</dbReference>
<evidence type="ECO:0000256" key="3">
    <source>
        <dbReference type="ARBA" id="ARBA00023274"/>
    </source>
</evidence>
<keyword evidence="3 5" id="KW-0687">Ribonucleoprotein</keyword>
<dbReference type="Pfam" id="PF00380">
    <property type="entry name" value="Ribosomal_S9"/>
    <property type="match status" value="1"/>
</dbReference>
<gene>
    <name evidence="5" type="primary">rpsI</name>
    <name evidence="7" type="ORF">HEPPS_05220</name>
</gene>
<dbReference type="InterPro" id="IPR014721">
    <property type="entry name" value="Ribsml_uS5_D2-typ_fold_subgr"/>
</dbReference>
<dbReference type="HAMAP" id="MF_00532_B">
    <property type="entry name" value="Ribosomal_uS9_B"/>
    <property type="match status" value="1"/>
</dbReference>
<dbReference type="GO" id="GO:0003723">
    <property type="term" value="F:RNA binding"/>
    <property type="evidence" value="ECO:0007669"/>
    <property type="project" value="TreeGrafter"/>
</dbReference>
<keyword evidence="2 5" id="KW-0689">Ribosomal protein</keyword>
<evidence type="ECO:0000256" key="2">
    <source>
        <dbReference type="ARBA" id="ARBA00022980"/>
    </source>
</evidence>
<dbReference type="GO" id="GO:0022627">
    <property type="term" value="C:cytosolic small ribosomal subunit"/>
    <property type="evidence" value="ECO:0007669"/>
    <property type="project" value="TreeGrafter"/>
</dbReference>
<organism evidence="7 8">
    <name type="scientific">Candidatus Hepatoplasma crinochetorum</name>
    <dbReference type="NCBI Taxonomy" id="295596"/>
    <lineage>
        <taxon>Bacteria</taxon>
        <taxon>Bacillati</taxon>
        <taxon>Mycoplasmatota</taxon>
        <taxon>Mollicutes</taxon>
        <taxon>Candidatus Hepatoplasmataceae</taxon>
        <taxon>Candidatus Hepatoplasma</taxon>
    </lineage>
</organism>
<dbReference type="GO" id="GO:0003735">
    <property type="term" value="F:structural constituent of ribosome"/>
    <property type="evidence" value="ECO:0007669"/>
    <property type="project" value="InterPro"/>
</dbReference>
<dbReference type="InterPro" id="IPR000754">
    <property type="entry name" value="Ribosomal_uS9"/>
</dbReference>
<dbReference type="InterPro" id="IPR020574">
    <property type="entry name" value="Ribosomal_uS9_CS"/>
</dbReference>
<dbReference type="InterPro" id="IPR020568">
    <property type="entry name" value="Ribosomal_Su5_D2-typ_SF"/>
</dbReference>
<protein>
    <recommendedName>
        <fullName evidence="4 5">Small ribosomal subunit protein uS9</fullName>
    </recommendedName>
</protein>
<evidence type="ECO:0000256" key="4">
    <source>
        <dbReference type="ARBA" id="ARBA00035259"/>
    </source>
</evidence>
<accession>A0A0G7ZM77</accession>
<dbReference type="AlphaFoldDB" id="A0A0G7ZM77"/>
<dbReference type="FunFam" id="3.30.230.10:FF:000001">
    <property type="entry name" value="30S ribosomal protein S9"/>
    <property type="match status" value="1"/>
</dbReference>
<dbReference type="InterPro" id="IPR023035">
    <property type="entry name" value="Ribosomal_uS9_bac/plastid"/>
</dbReference>
<dbReference type="GO" id="GO:0006412">
    <property type="term" value="P:translation"/>
    <property type="evidence" value="ECO:0007669"/>
    <property type="project" value="UniProtKB-UniRule"/>
</dbReference>
<dbReference type="PANTHER" id="PTHR21569">
    <property type="entry name" value="RIBOSOMAL PROTEIN S9"/>
    <property type="match status" value="1"/>
</dbReference>
<dbReference type="SUPFAM" id="SSF54211">
    <property type="entry name" value="Ribosomal protein S5 domain 2-like"/>
    <property type="match status" value="1"/>
</dbReference>
<dbReference type="EMBL" id="CWGI01000001">
    <property type="protein sequence ID" value="CRX37292.1"/>
    <property type="molecule type" value="Genomic_DNA"/>
</dbReference>
<dbReference type="PROSITE" id="PS00360">
    <property type="entry name" value="RIBOSOMAL_S9"/>
    <property type="match status" value="1"/>
</dbReference>
<evidence type="ECO:0000313" key="8">
    <source>
        <dbReference type="Proteomes" id="UP000242141"/>
    </source>
</evidence>